<feature type="transmembrane region" description="Helical" evidence="10">
    <location>
        <begin position="426"/>
        <end position="449"/>
    </location>
</feature>
<feature type="transmembrane region" description="Helical" evidence="10">
    <location>
        <begin position="395"/>
        <end position="414"/>
    </location>
</feature>
<gene>
    <name evidence="11" type="ORF">VPK24_01115</name>
</gene>
<protein>
    <recommendedName>
        <fullName evidence="10">ADP,ATP carrier protein</fullName>
    </recommendedName>
</protein>
<dbReference type="InterPro" id="IPR004667">
    <property type="entry name" value="ADP_ATP_car_bac_type"/>
</dbReference>
<keyword evidence="8 10" id="KW-1133">Transmembrane helix</keyword>
<evidence type="ECO:0000256" key="3">
    <source>
        <dbReference type="ARBA" id="ARBA00022549"/>
    </source>
</evidence>
<evidence type="ECO:0000256" key="6">
    <source>
        <dbReference type="ARBA" id="ARBA00022741"/>
    </source>
</evidence>
<dbReference type="InterPro" id="IPR016024">
    <property type="entry name" value="ARM-type_fold"/>
</dbReference>
<comment type="caution">
    <text evidence="11">The sequence shown here is derived from an EMBL/GenBank/DDBJ whole genome shotgun (WGS) entry which is preliminary data.</text>
</comment>
<proteinExistence type="inferred from homology"/>
<sequence length="1005" mass="110813">MDANYQGTRGGAWQQVLRWLNLRPEEGERTWLMFAFYTTTTVGLSWLDNSTAGLFVDRYGAVGLPLIYLGNAAIGALMGFAYSLMQKVIPLRQTIVLIPILIALPLVAFRAGLGIEHLAAITVFVMRLWLDVTYVLNDINTSITANQLFNIREIKRTYPLISSGVLVADVISGFSLPVLLDWVGLPNVLLLAAATIAFGGGILFYLGRAYSQAFPDSPSRYTEESQADSNRRLQGPLRSYAGWLVAFFMLAQVLFLLVEFQFFDRLELQSKTTAGTGTGGDVASEIASFLGLFNGVLGLAELLTQWLVSSRAIERIGLFRSAAILPTAVLISGVLALLSIPLAANGFSGAFLGAIGLKFMDELLRYTLFASTNPVLFQPIPDSVRGSIQARVRGVFESLSTGLAGLLILGTVFVCKHFLPPDYLEAQSWIVLGAIVILSVLWVVAVLGLRSRYISLLVISAERGRLGTMDVDSSTLRQAVIEALVQPGTTPEDKRSCIELLSRIDPERASEVLAPLLTGFPPVLQKQCLEVMLERPQTDYLAQVRALIVQQPPPEVLAAALRYVWITESDQDVRHLQPYLRPEVDPMVRGTAASLIMRRGSASQKAEATNSLRRMLTSGDVRERVMGCRALGEAAYLQALRLYVPDLLQDSSVEVRCALLEVIASARLEDYYPALLRGLNYKSTRESALRGLTKLEHEVLPMLLEMAEDCHKPDLMRMQAWGAIGRISTSEALDILVSRLLVSWGATRQTIMRTLLKLPDDAGIEGVLRRIGRSGVEMAIDQELRYVGQLAAALVDLSEASLTGREADLLRQSLRDSIQDAHERLFSLMKFLYPIGSIQAASFNLRSGSRESVARGLEILDNTLDIPSKRAVLGIFDSANDRDRLAAVNELMHYQPMAPRDRVRRLLDLRYFLSDWPLACCFHVARALRWSLTTDQTLACLRHPRGFVREAVLAYLELASQRMLAEILPRMVHDPDRLVLAQVQHLAQGLGVALPTKSAEASGPA</sequence>
<feature type="transmembrane region" description="Helical" evidence="10">
    <location>
        <begin position="316"/>
        <end position="336"/>
    </location>
</feature>
<dbReference type="InterPro" id="IPR011989">
    <property type="entry name" value="ARM-like"/>
</dbReference>
<dbReference type="Pfam" id="PF03219">
    <property type="entry name" value="TLC"/>
    <property type="match status" value="1"/>
</dbReference>
<keyword evidence="4 10" id="KW-0812">Transmembrane</keyword>
<comment type="similarity">
    <text evidence="10">Belongs to the ADP/ATP translocase tlc family.</text>
</comment>
<keyword evidence="12" id="KW-1185">Reference proteome</keyword>
<evidence type="ECO:0000256" key="8">
    <source>
        <dbReference type="ARBA" id="ARBA00022989"/>
    </source>
</evidence>
<feature type="transmembrane region" description="Helical" evidence="10">
    <location>
        <begin position="94"/>
        <end position="112"/>
    </location>
</feature>
<evidence type="ECO:0000256" key="2">
    <source>
        <dbReference type="ARBA" id="ARBA00022448"/>
    </source>
</evidence>
<feature type="transmembrane region" description="Helical" evidence="10">
    <location>
        <begin position="157"/>
        <end position="176"/>
    </location>
</feature>
<dbReference type="SUPFAM" id="SSF48371">
    <property type="entry name" value="ARM repeat"/>
    <property type="match status" value="1"/>
</dbReference>
<evidence type="ECO:0000256" key="10">
    <source>
        <dbReference type="RuleBase" id="RU363121"/>
    </source>
</evidence>
<keyword evidence="2 10" id="KW-0813">Transport</keyword>
<dbReference type="RefSeq" id="WP_393009962.1">
    <property type="nucleotide sequence ID" value="NZ_JAZAQF010000006.1"/>
</dbReference>
<keyword evidence="3" id="KW-0042">Antenna complex</keyword>
<dbReference type="Gene3D" id="1.25.10.10">
    <property type="entry name" value="Leucine-rich Repeat Variant"/>
    <property type="match status" value="1"/>
</dbReference>
<keyword evidence="6 10" id="KW-0547">Nucleotide-binding</keyword>
<evidence type="ECO:0000256" key="7">
    <source>
        <dbReference type="ARBA" id="ARBA00022840"/>
    </source>
</evidence>
<evidence type="ECO:0000256" key="4">
    <source>
        <dbReference type="ARBA" id="ARBA00022692"/>
    </source>
</evidence>
<evidence type="ECO:0000313" key="12">
    <source>
        <dbReference type="Proteomes" id="UP001604335"/>
    </source>
</evidence>
<keyword evidence="7 10" id="KW-0067">ATP-binding</keyword>
<feature type="transmembrane region" description="Helical" evidence="10">
    <location>
        <begin position="282"/>
        <end position="304"/>
    </location>
</feature>
<accession>A0ABW7C4R7</accession>
<feature type="transmembrane region" description="Helical" evidence="10">
    <location>
        <begin position="30"/>
        <end position="47"/>
    </location>
</feature>
<feature type="transmembrane region" description="Helical" evidence="10">
    <location>
        <begin position="240"/>
        <end position="262"/>
    </location>
</feature>
<feature type="transmembrane region" description="Helical" evidence="10">
    <location>
        <begin position="118"/>
        <end position="136"/>
    </location>
</feature>
<name>A0ABW7C4R7_9CYAN</name>
<keyword evidence="5" id="KW-0605">Phycobilisome</keyword>
<comment type="subcellular location">
    <subcellularLocation>
        <location evidence="1 10">Membrane</location>
        <topology evidence="1 10">Multi-pass membrane protein</topology>
    </subcellularLocation>
</comment>
<reference evidence="12" key="1">
    <citation type="journal article" date="2024" name="Algal Res.">
        <title>Biochemical, toxicological and genomic investigation of a high-biomass producing Limnothrix strain isolated from Italian shallow drinking water reservoir.</title>
        <authorList>
            <person name="Simonazzi M."/>
            <person name="Shishido T.K."/>
            <person name="Delbaje E."/>
            <person name="Wahlsten M."/>
            <person name="Fewer D.P."/>
            <person name="Sivonen K."/>
            <person name="Pezzolesi L."/>
            <person name="Pistocchi R."/>
        </authorList>
    </citation>
    <scope>NUCLEOTIDE SEQUENCE [LARGE SCALE GENOMIC DNA]</scope>
    <source>
        <strain evidence="12">LRLZ20PSL1</strain>
    </source>
</reference>
<organism evidence="11 12">
    <name type="scientific">Limnothrix redekei LRLZ20PSL1</name>
    <dbReference type="NCBI Taxonomy" id="3112953"/>
    <lineage>
        <taxon>Bacteria</taxon>
        <taxon>Bacillati</taxon>
        <taxon>Cyanobacteriota</taxon>
        <taxon>Cyanophyceae</taxon>
        <taxon>Pseudanabaenales</taxon>
        <taxon>Pseudanabaenaceae</taxon>
        <taxon>Limnothrix</taxon>
    </lineage>
</organism>
<evidence type="ECO:0000256" key="9">
    <source>
        <dbReference type="ARBA" id="ARBA00023136"/>
    </source>
</evidence>
<evidence type="ECO:0000256" key="5">
    <source>
        <dbReference type="ARBA" id="ARBA00022738"/>
    </source>
</evidence>
<evidence type="ECO:0000256" key="1">
    <source>
        <dbReference type="ARBA" id="ARBA00004141"/>
    </source>
</evidence>
<dbReference type="Proteomes" id="UP001604335">
    <property type="component" value="Unassembled WGS sequence"/>
</dbReference>
<feature type="transmembrane region" description="Helical" evidence="10">
    <location>
        <begin position="188"/>
        <end position="207"/>
    </location>
</feature>
<evidence type="ECO:0000313" key="11">
    <source>
        <dbReference type="EMBL" id="MFG3816220.1"/>
    </source>
</evidence>
<dbReference type="EMBL" id="JAZAQF010000006">
    <property type="protein sequence ID" value="MFG3816220.1"/>
    <property type="molecule type" value="Genomic_DNA"/>
</dbReference>
<keyword evidence="9 10" id="KW-0472">Membrane</keyword>
<feature type="transmembrane region" description="Helical" evidence="10">
    <location>
        <begin position="59"/>
        <end position="82"/>
    </location>
</feature>